<dbReference type="GO" id="GO:0005829">
    <property type="term" value="C:cytosol"/>
    <property type="evidence" value="ECO:0007669"/>
    <property type="project" value="TreeGrafter"/>
</dbReference>
<feature type="active site" description="Proton donor" evidence="12">
    <location>
        <position position="57"/>
    </location>
</feature>
<evidence type="ECO:0000256" key="5">
    <source>
        <dbReference type="ARBA" id="ARBA00018266"/>
    </source>
</evidence>
<feature type="domain" description="CMP/dCMP-type deaminase" evidence="16">
    <location>
        <begin position="3"/>
        <end position="130"/>
    </location>
</feature>
<comment type="function">
    <text evidence="2 15">This enzyme scavenges exogenous and endogenous cytidine and 2'-deoxycytidine for UMP synthesis.</text>
</comment>
<dbReference type="Proteomes" id="UP000277577">
    <property type="component" value="Chromosome"/>
</dbReference>
<feature type="binding site" evidence="14">
    <location>
        <position position="88"/>
    </location>
    <ligand>
        <name>Zn(2+)</name>
        <dbReference type="ChEBI" id="CHEBI:29105"/>
        <note>catalytic</note>
    </ligand>
</feature>
<evidence type="ECO:0000256" key="3">
    <source>
        <dbReference type="ARBA" id="ARBA00006576"/>
    </source>
</evidence>
<dbReference type="EMBL" id="LNXW01000013">
    <property type="protein sequence ID" value="KTC79702.1"/>
    <property type="molecule type" value="Genomic_DNA"/>
</dbReference>
<keyword evidence="8 14" id="KW-0862">Zinc</keyword>
<dbReference type="Pfam" id="PF00383">
    <property type="entry name" value="dCMP_cyt_deam_1"/>
    <property type="match status" value="1"/>
</dbReference>
<dbReference type="InterPro" id="IPR016193">
    <property type="entry name" value="Cytidine_deaminase-like"/>
</dbReference>
<comment type="cofactor">
    <cofactor evidence="1 14 15">
        <name>Zn(2+)</name>
        <dbReference type="ChEBI" id="CHEBI:29105"/>
    </cofactor>
</comment>
<evidence type="ECO:0000256" key="12">
    <source>
        <dbReference type="PIRSR" id="PIRSR606262-1"/>
    </source>
</evidence>
<evidence type="ECO:0000256" key="2">
    <source>
        <dbReference type="ARBA" id="ARBA00003949"/>
    </source>
</evidence>
<evidence type="ECO:0000256" key="11">
    <source>
        <dbReference type="ARBA" id="ARBA00049558"/>
    </source>
</evidence>
<dbReference type="EC" id="3.5.4.5" evidence="4 15"/>
<dbReference type="PANTHER" id="PTHR11644">
    <property type="entry name" value="CYTIDINE DEAMINASE"/>
    <property type="match status" value="1"/>
</dbReference>
<dbReference type="EMBL" id="LR134173">
    <property type="protein sequence ID" value="VEB37797.1"/>
    <property type="molecule type" value="Genomic_DNA"/>
</dbReference>
<feature type="binding site" evidence="14">
    <location>
        <position position="91"/>
    </location>
    <ligand>
        <name>Zn(2+)</name>
        <dbReference type="ChEBI" id="CHEBI:29105"/>
        <note>catalytic</note>
    </ligand>
</feature>
<keyword evidence="6 14" id="KW-0479">Metal-binding</keyword>
<reference evidence="17 19" key="1">
    <citation type="submission" date="2015-11" db="EMBL/GenBank/DDBJ databases">
        <title>Genomic analysis of 38 Legionella species identifies large and diverse effector repertoires.</title>
        <authorList>
            <person name="Burstein D."/>
            <person name="Amaro F."/>
            <person name="Zusman T."/>
            <person name="Lifshitz Z."/>
            <person name="Cohen O."/>
            <person name="Gilbert J.A."/>
            <person name="Pupko T."/>
            <person name="Shuman H.A."/>
            <person name="Segal G."/>
        </authorList>
    </citation>
    <scope>NUCLEOTIDE SEQUENCE [LARGE SCALE GENOMIC DNA]</scope>
    <source>
        <strain evidence="17 19">ORW</strain>
    </source>
</reference>
<evidence type="ECO:0000313" key="20">
    <source>
        <dbReference type="Proteomes" id="UP000277577"/>
    </source>
</evidence>
<dbReference type="GO" id="GO:0008270">
    <property type="term" value="F:zinc ion binding"/>
    <property type="evidence" value="ECO:0007669"/>
    <property type="project" value="UniProtKB-UniRule"/>
</dbReference>
<dbReference type="OrthoDB" id="9795347at2"/>
<gene>
    <name evidence="17" type="primary">cdd</name>
    <name evidence="17" type="ORF">Lche_1722</name>
    <name evidence="18" type="ORF">NCTC11976_02401</name>
</gene>
<dbReference type="RefSeq" id="WP_028380424.1">
    <property type="nucleotide sequence ID" value="NZ_CAAAIT010000001.1"/>
</dbReference>
<dbReference type="PATRIC" id="fig|28084.5.peg.1869"/>
<evidence type="ECO:0000256" key="14">
    <source>
        <dbReference type="PIRSR" id="PIRSR606262-3"/>
    </source>
</evidence>
<dbReference type="InterPro" id="IPR006262">
    <property type="entry name" value="Cyt_deam_tetra"/>
</dbReference>
<comment type="catalytic activity">
    <reaction evidence="10 15">
        <text>2'-deoxycytidine + H2O + H(+) = 2'-deoxyuridine + NH4(+)</text>
        <dbReference type="Rhea" id="RHEA:13433"/>
        <dbReference type="ChEBI" id="CHEBI:15377"/>
        <dbReference type="ChEBI" id="CHEBI:15378"/>
        <dbReference type="ChEBI" id="CHEBI:15698"/>
        <dbReference type="ChEBI" id="CHEBI:16450"/>
        <dbReference type="ChEBI" id="CHEBI:28938"/>
        <dbReference type="EC" id="3.5.4.5"/>
    </reaction>
</comment>
<dbReference type="PANTHER" id="PTHR11644:SF2">
    <property type="entry name" value="CYTIDINE DEAMINASE"/>
    <property type="match status" value="1"/>
</dbReference>
<protein>
    <recommendedName>
        <fullName evidence="5 15">Cytidine deaminase</fullName>
        <ecNumber evidence="4 15">3.5.4.5</ecNumber>
    </recommendedName>
    <alternativeName>
        <fullName evidence="9 15">Cytidine aminohydrolase</fullName>
    </alternativeName>
</protein>
<dbReference type="InterPro" id="IPR016192">
    <property type="entry name" value="APOBEC/CMP_deaminase_Zn-bd"/>
</dbReference>
<evidence type="ECO:0000256" key="1">
    <source>
        <dbReference type="ARBA" id="ARBA00001947"/>
    </source>
</evidence>
<organism evidence="17 19">
    <name type="scientific">Legionella cherrii</name>
    <dbReference type="NCBI Taxonomy" id="28084"/>
    <lineage>
        <taxon>Bacteria</taxon>
        <taxon>Pseudomonadati</taxon>
        <taxon>Pseudomonadota</taxon>
        <taxon>Gammaproteobacteria</taxon>
        <taxon>Legionellales</taxon>
        <taxon>Legionellaceae</taxon>
        <taxon>Legionella</taxon>
    </lineage>
</organism>
<keyword evidence="7 15" id="KW-0378">Hydrolase</keyword>
<feature type="binding site" evidence="14">
    <location>
        <position position="55"/>
    </location>
    <ligand>
        <name>Zn(2+)</name>
        <dbReference type="ChEBI" id="CHEBI:29105"/>
        <note>catalytic</note>
    </ligand>
</feature>
<dbReference type="SUPFAM" id="SSF53927">
    <property type="entry name" value="Cytidine deaminase-like"/>
    <property type="match status" value="1"/>
</dbReference>
<evidence type="ECO:0000256" key="8">
    <source>
        <dbReference type="ARBA" id="ARBA00022833"/>
    </source>
</evidence>
<comment type="catalytic activity">
    <reaction evidence="11 15">
        <text>cytidine + H2O + H(+) = uridine + NH4(+)</text>
        <dbReference type="Rhea" id="RHEA:16069"/>
        <dbReference type="ChEBI" id="CHEBI:15377"/>
        <dbReference type="ChEBI" id="CHEBI:15378"/>
        <dbReference type="ChEBI" id="CHEBI:16704"/>
        <dbReference type="ChEBI" id="CHEBI:17562"/>
        <dbReference type="ChEBI" id="CHEBI:28938"/>
        <dbReference type="EC" id="3.5.4.5"/>
    </reaction>
</comment>
<dbReference type="GO" id="GO:0042802">
    <property type="term" value="F:identical protein binding"/>
    <property type="evidence" value="ECO:0007669"/>
    <property type="project" value="UniProtKB-ARBA"/>
</dbReference>
<dbReference type="PROSITE" id="PS51747">
    <property type="entry name" value="CYT_DCMP_DEAMINASES_2"/>
    <property type="match status" value="1"/>
</dbReference>
<evidence type="ECO:0000256" key="4">
    <source>
        <dbReference type="ARBA" id="ARBA00012783"/>
    </source>
</evidence>
<evidence type="ECO:0000259" key="16">
    <source>
        <dbReference type="PROSITE" id="PS51747"/>
    </source>
</evidence>
<accession>A0A0W0S8H0</accession>
<dbReference type="GO" id="GO:0072527">
    <property type="term" value="P:pyrimidine-containing compound metabolic process"/>
    <property type="evidence" value="ECO:0007669"/>
    <property type="project" value="UniProtKB-ARBA"/>
</dbReference>
<dbReference type="GO" id="GO:0004126">
    <property type="term" value="F:cytidine deaminase activity"/>
    <property type="evidence" value="ECO:0007669"/>
    <property type="project" value="UniProtKB-UniRule"/>
</dbReference>
<evidence type="ECO:0000256" key="10">
    <source>
        <dbReference type="ARBA" id="ARBA00049252"/>
    </source>
</evidence>
<evidence type="ECO:0000313" key="19">
    <source>
        <dbReference type="Proteomes" id="UP000054921"/>
    </source>
</evidence>
<evidence type="ECO:0000313" key="18">
    <source>
        <dbReference type="EMBL" id="VEB37797.1"/>
    </source>
</evidence>
<evidence type="ECO:0000256" key="6">
    <source>
        <dbReference type="ARBA" id="ARBA00022723"/>
    </source>
</evidence>
<feature type="binding site" evidence="13">
    <location>
        <begin position="44"/>
        <end position="50"/>
    </location>
    <ligand>
        <name>substrate</name>
    </ligand>
</feature>
<dbReference type="Gene3D" id="3.40.140.10">
    <property type="entry name" value="Cytidine Deaminase, domain 2"/>
    <property type="match status" value="1"/>
</dbReference>
<dbReference type="NCBIfam" id="NF004064">
    <property type="entry name" value="PRK05578.1"/>
    <property type="match status" value="1"/>
</dbReference>
<dbReference type="GO" id="GO:0055086">
    <property type="term" value="P:nucleobase-containing small molecule metabolic process"/>
    <property type="evidence" value="ECO:0007669"/>
    <property type="project" value="UniProtKB-ARBA"/>
</dbReference>
<sequence length="133" mass="14485">MDPKITTMITNAYQALAHSYSPYSKFSVACCICTDKDNLYTGVNVENSSYGLAVCAETSAISAMVSAGEQHIKSMVVLAGTNELCSPCGACRQRIYEFATPDTLVHLCNKDSILHSLKIDELLPLAFKFDFNS</sequence>
<evidence type="ECO:0000256" key="15">
    <source>
        <dbReference type="RuleBase" id="RU364006"/>
    </source>
</evidence>
<dbReference type="PROSITE" id="PS00903">
    <property type="entry name" value="CYT_DCMP_DEAMINASES_1"/>
    <property type="match status" value="1"/>
</dbReference>
<dbReference type="Proteomes" id="UP000054921">
    <property type="component" value="Unassembled WGS sequence"/>
</dbReference>
<name>A0A0W0S8H0_9GAMM</name>
<evidence type="ECO:0000256" key="9">
    <source>
        <dbReference type="ARBA" id="ARBA00032005"/>
    </source>
</evidence>
<dbReference type="AlphaFoldDB" id="A0A0W0S8H0"/>
<dbReference type="InterPro" id="IPR050202">
    <property type="entry name" value="Cyt/Deoxycyt_deaminase"/>
</dbReference>
<evidence type="ECO:0000256" key="7">
    <source>
        <dbReference type="ARBA" id="ARBA00022801"/>
    </source>
</evidence>
<dbReference type="InterPro" id="IPR002125">
    <property type="entry name" value="CMP_dCMP_dom"/>
</dbReference>
<keyword evidence="20" id="KW-1185">Reference proteome</keyword>
<proteinExistence type="inferred from homology"/>
<dbReference type="STRING" id="28084.Lche_1722"/>
<dbReference type="FunFam" id="3.40.140.10:FF:000008">
    <property type="entry name" value="Cytidine deaminase"/>
    <property type="match status" value="1"/>
</dbReference>
<reference evidence="18 20" key="2">
    <citation type="submission" date="2018-12" db="EMBL/GenBank/DDBJ databases">
        <authorList>
            <consortium name="Pathogen Informatics"/>
        </authorList>
    </citation>
    <scope>NUCLEOTIDE SEQUENCE [LARGE SCALE GENOMIC DNA]</scope>
    <source>
        <strain evidence="18 20">NCTC11976</strain>
    </source>
</reference>
<comment type="similarity">
    <text evidence="3 15">Belongs to the cytidine and deoxycytidylate deaminase family.</text>
</comment>
<dbReference type="NCBIfam" id="TIGR01354">
    <property type="entry name" value="cyt_deam_tetra"/>
    <property type="match status" value="1"/>
</dbReference>
<evidence type="ECO:0000256" key="13">
    <source>
        <dbReference type="PIRSR" id="PIRSR606262-2"/>
    </source>
</evidence>
<dbReference type="CDD" id="cd01283">
    <property type="entry name" value="cytidine_deaminase"/>
    <property type="match status" value="1"/>
</dbReference>
<evidence type="ECO:0000313" key="17">
    <source>
        <dbReference type="EMBL" id="KTC79702.1"/>
    </source>
</evidence>